<dbReference type="Proteomes" id="UP000316855">
    <property type="component" value="Chromosome"/>
</dbReference>
<name>A0A517VB51_9PLAN</name>
<evidence type="ECO:0000313" key="2">
    <source>
        <dbReference type="EMBL" id="QDT90235.1"/>
    </source>
</evidence>
<dbReference type="AlphaFoldDB" id="A0A517VB51"/>
<keyword evidence="3" id="KW-1185">Reference proteome</keyword>
<dbReference type="KEGG" id="gax:Pan161_18850"/>
<sequence>MYHGQIQNRKHANQMAEGISQPERAPNEISPMSLITQWKEHLREEICNQPGEALKFSLLAGLFAGWWVKR</sequence>
<organism evidence="2 3">
    <name type="scientific">Gimesia algae</name>
    <dbReference type="NCBI Taxonomy" id="2527971"/>
    <lineage>
        <taxon>Bacteria</taxon>
        <taxon>Pseudomonadati</taxon>
        <taxon>Planctomycetota</taxon>
        <taxon>Planctomycetia</taxon>
        <taxon>Planctomycetales</taxon>
        <taxon>Planctomycetaceae</taxon>
        <taxon>Gimesia</taxon>
    </lineage>
</organism>
<accession>A0A517VB51</accession>
<dbReference type="EMBL" id="CP036343">
    <property type="protein sequence ID" value="QDT90235.1"/>
    <property type="molecule type" value="Genomic_DNA"/>
</dbReference>
<evidence type="ECO:0000256" key="1">
    <source>
        <dbReference type="SAM" id="MobiDB-lite"/>
    </source>
</evidence>
<protein>
    <submittedName>
        <fullName evidence="2">Uncharacterized protein</fullName>
    </submittedName>
</protein>
<evidence type="ECO:0000313" key="3">
    <source>
        <dbReference type="Proteomes" id="UP000316855"/>
    </source>
</evidence>
<proteinExistence type="predicted"/>
<reference evidence="2 3" key="1">
    <citation type="submission" date="2019-02" db="EMBL/GenBank/DDBJ databases">
        <title>Deep-cultivation of Planctomycetes and their phenomic and genomic characterization uncovers novel biology.</title>
        <authorList>
            <person name="Wiegand S."/>
            <person name="Jogler M."/>
            <person name="Boedeker C."/>
            <person name="Pinto D."/>
            <person name="Vollmers J."/>
            <person name="Rivas-Marin E."/>
            <person name="Kohn T."/>
            <person name="Peeters S.H."/>
            <person name="Heuer A."/>
            <person name="Rast P."/>
            <person name="Oberbeckmann S."/>
            <person name="Bunk B."/>
            <person name="Jeske O."/>
            <person name="Meyerdierks A."/>
            <person name="Storesund J.E."/>
            <person name="Kallscheuer N."/>
            <person name="Luecker S."/>
            <person name="Lage O.M."/>
            <person name="Pohl T."/>
            <person name="Merkel B.J."/>
            <person name="Hornburger P."/>
            <person name="Mueller R.-W."/>
            <person name="Bruemmer F."/>
            <person name="Labrenz M."/>
            <person name="Spormann A.M."/>
            <person name="Op den Camp H."/>
            <person name="Overmann J."/>
            <person name="Amann R."/>
            <person name="Jetten M.S.M."/>
            <person name="Mascher T."/>
            <person name="Medema M.H."/>
            <person name="Devos D.P."/>
            <person name="Kaster A.-K."/>
            <person name="Ovreas L."/>
            <person name="Rohde M."/>
            <person name="Galperin M.Y."/>
            <person name="Jogler C."/>
        </authorList>
    </citation>
    <scope>NUCLEOTIDE SEQUENCE [LARGE SCALE GENOMIC DNA]</scope>
    <source>
        <strain evidence="2 3">Pan161</strain>
    </source>
</reference>
<feature type="region of interest" description="Disordered" evidence="1">
    <location>
        <begin position="1"/>
        <end position="26"/>
    </location>
</feature>
<gene>
    <name evidence="2" type="ORF">Pan161_18850</name>
</gene>